<evidence type="ECO:0000256" key="1">
    <source>
        <dbReference type="SAM" id="MobiDB-lite"/>
    </source>
</evidence>
<organism evidence="2 3">
    <name type="scientific">Hebeloma cylindrosporum</name>
    <dbReference type="NCBI Taxonomy" id="76867"/>
    <lineage>
        <taxon>Eukaryota</taxon>
        <taxon>Fungi</taxon>
        <taxon>Dikarya</taxon>
        <taxon>Basidiomycota</taxon>
        <taxon>Agaricomycotina</taxon>
        <taxon>Agaricomycetes</taxon>
        <taxon>Agaricomycetidae</taxon>
        <taxon>Agaricales</taxon>
        <taxon>Agaricineae</taxon>
        <taxon>Hymenogastraceae</taxon>
        <taxon>Hebeloma</taxon>
    </lineage>
</organism>
<dbReference type="OrthoDB" id="10597653at2759"/>
<reference evidence="2 3" key="1">
    <citation type="submission" date="2014-04" db="EMBL/GenBank/DDBJ databases">
        <authorList>
            <consortium name="DOE Joint Genome Institute"/>
            <person name="Kuo A."/>
            <person name="Gay G."/>
            <person name="Dore J."/>
            <person name="Kohler A."/>
            <person name="Nagy L.G."/>
            <person name="Floudas D."/>
            <person name="Copeland A."/>
            <person name="Barry K.W."/>
            <person name="Cichocki N."/>
            <person name="Veneault-Fourrey C."/>
            <person name="LaButti K."/>
            <person name="Lindquist E.A."/>
            <person name="Lipzen A."/>
            <person name="Lundell T."/>
            <person name="Morin E."/>
            <person name="Murat C."/>
            <person name="Sun H."/>
            <person name="Tunlid A."/>
            <person name="Henrissat B."/>
            <person name="Grigoriev I.V."/>
            <person name="Hibbett D.S."/>
            <person name="Martin F."/>
            <person name="Nordberg H.P."/>
            <person name="Cantor M.N."/>
            <person name="Hua S.X."/>
        </authorList>
    </citation>
    <scope>NUCLEOTIDE SEQUENCE [LARGE SCALE GENOMIC DNA]</scope>
    <source>
        <strain evidence="3">h7</strain>
    </source>
</reference>
<dbReference type="EMBL" id="KN831786">
    <property type="protein sequence ID" value="KIM39351.1"/>
    <property type="molecule type" value="Genomic_DNA"/>
</dbReference>
<keyword evidence="3" id="KW-1185">Reference proteome</keyword>
<dbReference type="HOGENOM" id="CLU_1199948_0_0_1"/>
<name>A0A0C3C6W4_HEBCY</name>
<evidence type="ECO:0000313" key="3">
    <source>
        <dbReference type="Proteomes" id="UP000053424"/>
    </source>
</evidence>
<proteinExistence type="predicted"/>
<dbReference type="Proteomes" id="UP000053424">
    <property type="component" value="Unassembled WGS sequence"/>
</dbReference>
<reference evidence="3" key="2">
    <citation type="submission" date="2015-01" db="EMBL/GenBank/DDBJ databases">
        <title>Evolutionary Origins and Diversification of the Mycorrhizal Mutualists.</title>
        <authorList>
            <consortium name="DOE Joint Genome Institute"/>
            <consortium name="Mycorrhizal Genomics Consortium"/>
            <person name="Kohler A."/>
            <person name="Kuo A."/>
            <person name="Nagy L.G."/>
            <person name="Floudas D."/>
            <person name="Copeland A."/>
            <person name="Barry K.W."/>
            <person name="Cichocki N."/>
            <person name="Veneault-Fourrey C."/>
            <person name="LaButti K."/>
            <person name="Lindquist E.A."/>
            <person name="Lipzen A."/>
            <person name="Lundell T."/>
            <person name="Morin E."/>
            <person name="Murat C."/>
            <person name="Riley R."/>
            <person name="Ohm R."/>
            <person name="Sun H."/>
            <person name="Tunlid A."/>
            <person name="Henrissat B."/>
            <person name="Grigoriev I.V."/>
            <person name="Hibbett D.S."/>
            <person name="Martin F."/>
        </authorList>
    </citation>
    <scope>NUCLEOTIDE SEQUENCE [LARGE SCALE GENOMIC DNA]</scope>
    <source>
        <strain evidence="3">h7</strain>
    </source>
</reference>
<accession>A0A0C3C6W4</accession>
<feature type="compositionally biased region" description="Polar residues" evidence="1">
    <location>
        <begin position="190"/>
        <end position="212"/>
    </location>
</feature>
<evidence type="ECO:0000313" key="2">
    <source>
        <dbReference type="EMBL" id="KIM39351.1"/>
    </source>
</evidence>
<feature type="region of interest" description="Disordered" evidence="1">
    <location>
        <begin position="172"/>
        <end position="212"/>
    </location>
</feature>
<protein>
    <submittedName>
        <fullName evidence="2">Uncharacterized protein</fullName>
    </submittedName>
</protein>
<sequence>MSFPELDFGILFGEPDFHDDSVLGFVVDREHDKTSSGETHPYLDPFDFASEEPFIFGEPLKPATNFAWDLPEAHFRKEVQRKRASGNKLSSNETPIPLPESPLEQQMLVHTLRVNVTASESNPNSKARLGPKDLKEIGKETKMQPGQGVAPEFMKRSSLGAFGPVVTKIRKKRKSDAGTAWAERGEADGVSTSHGRDNANSQEGKGLSTSLIEDQDEATRLGFLPMDIVLE</sequence>
<dbReference type="AlphaFoldDB" id="A0A0C3C6W4"/>
<gene>
    <name evidence="2" type="ORF">M413DRAFT_447285</name>
</gene>